<sequence length="226" mass="25535">MTTCKAGGCLTQTNGFSSYCERHKRTKARHGHPNQTGVKKYDLKPYLKEIESYLKTVSAANAHDIMTDIWSRTVARAQAHIDGTTRGASFNVHELQASKAVVSLSKEADSRTISVTLMAMGFWYEDDPRRWPYDEGFRFQTVRMLLRLNPREAAYKWSLNGLTRTVYREIPPKTIRALWSIIEETKLVLYGMEIARRKARALAAARQKANVERNAILGPEQSGGAA</sequence>
<dbReference type="HOGENOM" id="CLU_1223928_0_0_5"/>
<dbReference type="Proteomes" id="UP000027180">
    <property type="component" value="Chromosome"/>
</dbReference>
<dbReference type="EMBL" id="CP006986">
    <property type="protein sequence ID" value="AIC25519.1"/>
    <property type="molecule type" value="Genomic_DNA"/>
</dbReference>
<dbReference type="OrthoDB" id="5450497at2"/>
<evidence type="ECO:0000313" key="1">
    <source>
        <dbReference type="EMBL" id="AIC25519.1"/>
    </source>
</evidence>
<protein>
    <submittedName>
        <fullName evidence="1">Uncharacterized protein</fullName>
    </submittedName>
</protein>
<gene>
    <name evidence="1" type="ORF">IE4771_CH00352</name>
</gene>
<name>A0A060HVI2_RHIET</name>
<reference evidence="1 2" key="1">
    <citation type="submission" date="2013-12" db="EMBL/GenBank/DDBJ databases">
        <title>Complete genome sequence of Rhizobium etli bv. mimosae IE4771.</title>
        <authorList>
            <person name="Bustos P."/>
            <person name="Santamaria R.I."/>
            <person name="Lozano L."/>
            <person name="Ormeno-Orrillo E."/>
            <person name="Rogel M.A."/>
            <person name="Romero D."/>
            <person name="Cevallos M.A."/>
            <person name="Martinez-Romero E."/>
            <person name="Gonzalez V."/>
        </authorList>
    </citation>
    <scope>NUCLEOTIDE SEQUENCE [LARGE SCALE GENOMIC DNA]</scope>
    <source>
        <strain evidence="1 2">IE4771</strain>
    </source>
</reference>
<accession>A0A060HVI2</accession>
<dbReference type="KEGG" id="rei:IE4771_CH00352"/>
<dbReference type="RefSeq" id="WP_038686384.1">
    <property type="nucleotide sequence ID" value="NZ_CP006986.1"/>
</dbReference>
<proteinExistence type="predicted"/>
<dbReference type="AlphaFoldDB" id="A0A060HVI2"/>
<organism evidence="1 2">
    <name type="scientific">Rhizobium etli bv. mimosae str. IE4771</name>
    <dbReference type="NCBI Taxonomy" id="1432050"/>
    <lineage>
        <taxon>Bacteria</taxon>
        <taxon>Pseudomonadati</taxon>
        <taxon>Pseudomonadota</taxon>
        <taxon>Alphaproteobacteria</taxon>
        <taxon>Hyphomicrobiales</taxon>
        <taxon>Rhizobiaceae</taxon>
        <taxon>Rhizobium/Agrobacterium group</taxon>
        <taxon>Rhizobium</taxon>
    </lineage>
</organism>
<evidence type="ECO:0000313" key="2">
    <source>
        <dbReference type="Proteomes" id="UP000027180"/>
    </source>
</evidence>